<keyword evidence="7" id="KW-1185">Reference proteome</keyword>
<feature type="domain" description="Pyrroline-5-carboxylate reductase catalytic N-terminal" evidence="3">
    <location>
        <begin position="131"/>
        <end position="223"/>
    </location>
</feature>
<dbReference type="InterPro" id="IPR028939">
    <property type="entry name" value="P5C_Rdtase_cat_N"/>
</dbReference>
<evidence type="ECO:0000256" key="1">
    <source>
        <dbReference type="ARBA" id="ARBA00004871"/>
    </source>
</evidence>
<dbReference type="SUPFAM" id="SSF51735">
    <property type="entry name" value="NAD(P)-binding Rossmann-fold domains"/>
    <property type="match status" value="1"/>
</dbReference>
<evidence type="ECO:0000259" key="4">
    <source>
        <dbReference type="Pfam" id="PF08501"/>
    </source>
</evidence>
<dbReference type="GO" id="GO:0005829">
    <property type="term" value="C:cytosol"/>
    <property type="evidence" value="ECO:0007669"/>
    <property type="project" value="TreeGrafter"/>
</dbReference>
<dbReference type="Pfam" id="PF03807">
    <property type="entry name" value="F420_oxidored"/>
    <property type="match status" value="1"/>
</dbReference>
<dbReference type="PANTHER" id="PTHR21089:SF1">
    <property type="entry name" value="BIFUNCTIONAL 3-DEHYDROQUINATE DEHYDRATASE_SHIKIMATE DEHYDROGENASE, CHLOROPLASTIC"/>
    <property type="match status" value="1"/>
</dbReference>
<name>A0A496PL25_9MICC</name>
<dbReference type="InterPro" id="IPR013708">
    <property type="entry name" value="Shikimate_DH-bd_N"/>
</dbReference>
<dbReference type="Gene3D" id="3.40.50.10860">
    <property type="entry name" value="Leucine Dehydrogenase, chain A, domain 1"/>
    <property type="match status" value="1"/>
</dbReference>
<dbReference type="InterPro" id="IPR041121">
    <property type="entry name" value="SDH_C"/>
</dbReference>
<protein>
    <submittedName>
        <fullName evidence="6">Shikimate dehydrogenase</fullName>
    </submittedName>
</protein>
<sequence length="293" mass="29498">MNRAAVIGHPIDHSRSPLLHSTAYALLGAQIDYGRLDAQEADAATVAGRLRTEPGWVGLSVTMPMKAAMLAHMDTLDPLARALGALNTVVVSHLPDGGGVRLHGANTDVVGVQQAVAGGGVASLEGEHCLILGGGGTAAAALAGVQLLGCTDVSVAVREPQRAAGLAALGQTLGVKVAVTSLTTMTGPEPRVVISTLPPRAADPFANAVAQRAAQGSLLMDVAYAPWPSALATAWAARGGVVVHGLAMLVHQAVEQIALFTGLEAARSPQILGALCDAADITVRGEPRGAVGG</sequence>
<dbReference type="EMBL" id="QQXL01000002">
    <property type="protein sequence ID" value="RKW71198.1"/>
    <property type="molecule type" value="Genomic_DNA"/>
</dbReference>
<organism evidence="6 7">
    <name type="scientific">Galactobacter caseinivorans</name>
    <dbReference type="NCBI Taxonomy" id="2676123"/>
    <lineage>
        <taxon>Bacteria</taxon>
        <taxon>Bacillati</taxon>
        <taxon>Actinomycetota</taxon>
        <taxon>Actinomycetes</taxon>
        <taxon>Micrococcales</taxon>
        <taxon>Micrococcaceae</taxon>
        <taxon>Galactobacter</taxon>
    </lineage>
</organism>
<comment type="pathway">
    <text evidence="1">Metabolic intermediate biosynthesis; chorismate biosynthesis; chorismate from D-erythrose 4-phosphate and phosphoenolpyruvate: step 4/7.</text>
</comment>
<comment type="caution">
    <text evidence="6">The sequence shown here is derived from an EMBL/GenBank/DDBJ whole genome shotgun (WGS) entry which is preliminary data.</text>
</comment>
<dbReference type="Pfam" id="PF08501">
    <property type="entry name" value="Shikimate_dh_N"/>
    <property type="match status" value="1"/>
</dbReference>
<dbReference type="GO" id="GO:0009423">
    <property type="term" value="P:chorismate biosynthetic process"/>
    <property type="evidence" value="ECO:0007669"/>
    <property type="project" value="TreeGrafter"/>
</dbReference>
<feature type="domain" description="Shikimate dehydrogenase substrate binding N-terminal" evidence="4">
    <location>
        <begin position="6"/>
        <end position="89"/>
    </location>
</feature>
<dbReference type="GO" id="GO:0050661">
    <property type="term" value="F:NADP binding"/>
    <property type="evidence" value="ECO:0007669"/>
    <property type="project" value="TreeGrafter"/>
</dbReference>
<proteinExistence type="predicted"/>
<dbReference type="SUPFAM" id="SSF53223">
    <property type="entry name" value="Aminoacid dehydrogenase-like, N-terminal domain"/>
    <property type="match status" value="1"/>
</dbReference>
<dbReference type="Proteomes" id="UP000273119">
    <property type="component" value="Unassembled WGS sequence"/>
</dbReference>
<accession>A0A496PL25</accession>
<evidence type="ECO:0000259" key="3">
    <source>
        <dbReference type="Pfam" id="PF03807"/>
    </source>
</evidence>
<dbReference type="GO" id="GO:0004764">
    <property type="term" value="F:shikimate 3-dehydrogenase (NADP+) activity"/>
    <property type="evidence" value="ECO:0007669"/>
    <property type="project" value="InterPro"/>
</dbReference>
<keyword evidence="2" id="KW-0028">Amino-acid biosynthesis</keyword>
<feature type="domain" description="SDH C-terminal" evidence="5">
    <location>
        <begin position="245"/>
        <end position="266"/>
    </location>
</feature>
<dbReference type="InterPro" id="IPR036291">
    <property type="entry name" value="NAD(P)-bd_dom_sf"/>
</dbReference>
<dbReference type="PANTHER" id="PTHR21089">
    <property type="entry name" value="SHIKIMATE DEHYDROGENASE"/>
    <property type="match status" value="1"/>
</dbReference>
<dbReference type="GO" id="GO:0009073">
    <property type="term" value="P:aromatic amino acid family biosynthetic process"/>
    <property type="evidence" value="ECO:0007669"/>
    <property type="project" value="UniProtKB-KW"/>
</dbReference>
<dbReference type="Pfam" id="PF18317">
    <property type="entry name" value="SDH_C"/>
    <property type="match status" value="1"/>
</dbReference>
<evidence type="ECO:0000259" key="5">
    <source>
        <dbReference type="Pfam" id="PF18317"/>
    </source>
</evidence>
<evidence type="ECO:0000313" key="7">
    <source>
        <dbReference type="Proteomes" id="UP000273119"/>
    </source>
</evidence>
<keyword evidence="2" id="KW-0057">Aromatic amino acid biosynthesis</keyword>
<evidence type="ECO:0000313" key="6">
    <source>
        <dbReference type="EMBL" id="RKW71198.1"/>
    </source>
</evidence>
<dbReference type="InterPro" id="IPR022893">
    <property type="entry name" value="Shikimate_DH_fam"/>
</dbReference>
<dbReference type="Gene3D" id="3.40.50.720">
    <property type="entry name" value="NAD(P)-binding Rossmann-like Domain"/>
    <property type="match status" value="1"/>
</dbReference>
<dbReference type="GO" id="GO:0019632">
    <property type="term" value="P:shikimate metabolic process"/>
    <property type="evidence" value="ECO:0007669"/>
    <property type="project" value="TreeGrafter"/>
</dbReference>
<dbReference type="AlphaFoldDB" id="A0A496PL25"/>
<dbReference type="InterPro" id="IPR046346">
    <property type="entry name" value="Aminoacid_DH-like_N_sf"/>
</dbReference>
<reference evidence="6 7" key="1">
    <citation type="submission" date="2018-07" db="EMBL/GenBank/DDBJ databases">
        <title>Arthrobacter sp. nov., isolated from raw cow's milk with high bacterial count.</title>
        <authorList>
            <person name="Hahne J."/>
            <person name="Isele D."/>
            <person name="Lipski A."/>
        </authorList>
    </citation>
    <scope>NUCLEOTIDE SEQUENCE [LARGE SCALE GENOMIC DNA]</scope>
    <source>
        <strain evidence="6 7">JZ R-183</strain>
    </source>
</reference>
<gene>
    <name evidence="6" type="ORF">DWQ67_05280</name>
</gene>
<dbReference type="RefSeq" id="WP_121484533.1">
    <property type="nucleotide sequence ID" value="NZ_QQXL01000002.1"/>
</dbReference>
<evidence type="ECO:0000256" key="2">
    <source>
        <dbReference type="ARBA" id="ARBA00023141"/>
    </source>
</evidence>